<organism evidence="1 2">
    <name type="scientific">Pristionchus mayeri</name>
    <dbReference type="NCBI Taxonomy" id="1317129"/>
    <lineage>
        <taxon>Eukaryota</taxon>
        <taxon>Metazoa</taxon>
        <taxon>Ecdysozoa</taxon>
        <taxon>Nematoda</taxon>
        <taxon>Chromadorea</taxon>
        <taxon>Rhabditida</taxon>
        <taxon>Rhabditina</taxon>
        <taxon>Diplogasteromorpha</taxon>
        <taxon>Diplogasteroidea</taxon>
        <taxon>Neodiplogasteridae</taxon>
        <taxon>Pristionchus</taxon>
    </lineage>
</organism>
<comment type="caution">
    <text evidence="1">The sequence shown here is derived from an EMBL/GenBank/DDBJ whole genome shotgun (WGS) entry which is preliminary data.</text>
</comment>
<evidence type="ECO:0000313" key="2">
    <source>
        <dbReference type="Proteomes" id="UP001328107"/>
    </source>
</evidence>
<dbReference type="EMBL" id="BTRK01000001">
    <property type="protein sequence ID" value="GMR30998.1"/>
    <property type="molecule type" value="Genomic_DNA"/>
</dbReference>
<feature type="non-terminal residue" evidence="1">
    <location>
        <position position="123"/>
    </location>
</feature>
<dbReference type="Proteomes" id="UP001328107">
    <property type="component" value="Unassembled WGS sequence"/>
</dbReference>
<evidence type="ECO:0000313" key="1">
    <source>
        <dbReference type="EMBL" id="GMR30998.1"/>
    </source>
</evidence>
<dbReference type="AlphaFoldDB" id="A0AAN4YYZ3"/>
<accession>A0AAN4YYZ3</accession>
<dbReference type="CDD" id="cd09917">
    <property type="entry name" value="F-box_SF"/>
    <property type="match status" value="1"/>
</dbReference>
<protein>
    <submittedName>
        <fullName evidence="1">Uncharacterized protein</fullName>
    </submittedName>
</protein>
<gene>
    <name evidence="1" type="ORF">PMAYCL1PPCAC_01193</name>
</gene>
<sequence>MSSPAKKKIKDDFDAMFDALFPEISIDSELGRVDQDIDLKSNASGDTSEKTEDQNVELSLQLEKKKKNTALAEFLIVDLPKRPLTRILSMLPPKDRLNARVNKKLNEIEAASKFHLKELKIVE</sequence>
<reference evidence="2" key="1">
    <citation type="submission" date="2022-10" db="EMBL/GenBank/DDBJ databases">
        <title>Genome assembly of Pristionchus species.</title>
        <authorList>
            <person name="Yoshida K."/>
            <person name="Sommer R.J."/>
        </authorList>
    </citation>
    <scope>NUCLEOTIDE SEQUENCE [LARGE SCALE GENOMIC DNA]</scope>
    <source>
        <strain evidence="2">RS5460</strain>
    </source>
</reference>
<proteinExistence type="predicted"/>
<keyword evidence="2" id="KW-1185">Reference proteome</keyword>
<name>A0AAN4YYZ3_9BILA</name>